<organism evidence="1 2">
    <name type="scientific">Paramarasmius palmivorus</name>
    <dbReference type="NCBI Taxonomy" id="297713"/>
    <lineage>
        <taxon>Eukaryota</taxon>
        <taxon>Fungi</taxon>
        <taxon>Dikarya</taxon>
        <taxon>Basidiomycota</taxon>
        <taxon>Agaricomycotina</taxon>
        <taxon>Agaricomycetes</taxon>
        <taxon>Agaricomycetidae</taxon>
        <taxon>Agaricales</taxon>
        <taxon>Marasmiineae</taxon>
        <taxon>Marasmiaceae</taxon>
        <taxon>Paramarasmius</taxon>
    </lineage>
</organism>
<dbReference type="Proteomes" id="UP001383192">
    <property type="component" value="Unassembled WGS sequence"/>
</dbReference>
<gene>
    <name evidence="1" type="ORF">VNI00_013246</name>
</gene>
<dbReference type="Gene3D" id="3.40.50.300">
    <property type="entry name" value="P-loop containing nucleotide triphosphate hydrolases"/>
    <property type="match status" value="1"/>
</dbReference>
<accession>A0AAW0C3G2</accession>
<proteinExistence type="predicted"/>
<keyword evidence="2" id="KW-1185">Reference proteome</keyword>
<sequence>MSGLDSIMGATGSSGKTTFINKASGSNLKAGTGLESCTGRVEQSPTFESDMDVLKAISSFLAQEYNRDKKLSGVLYLHRISDVRMGSISRRSFRVFRELCGDDTLKNMVILTNMWGQTAQKVAESRETQLMNNEAFLKLAIEKGAQMEPIPLKIQVEMGKEGRDVSQTASAEKVDKKMYTEIRKHQETITALKADMKATLQGKDQERQQKLKAASGQANRVIAGFQVASENQRLATQFASDKCNLETQTQGIRNTMAQQTASKQHHIDTLRQ</sequence>
<dbReference type="InterPro" id="IPR027417">
    <property type="entry name" value="P-loop_NTPase"/>
</dbReference>
<comment type="caution">
    <text evidence="1">The sequence shown here is derived from an EMBL/GenBank/DDBJ whole genome shotgun (WGS) entry which is preliminary data.</text>
</comment>
<evidence type="ECO:0000313" key="1">
    <source>
        <dbReference type="EMBL" id="KAK7032287.1"/>
    </source>
</evidence>
<reference evidence="1 2" key="1">
    <citation type="submission" date="2024-01" db="EMBL/GenBank/DDBJ databases">
        <title>A draft genome for a cacao thread blight-causing isolate of Paramarasmius palmivorus.</title>
        <authorList>
            <person name="Baruah I.K."/>
            <person name="Bukari Y."/>
            <person name="Amoako-Attah I."/>
            <person name="Meinhardt L.W."/>
            <person name="Bailey B.A."/>
            <person name="Cohen S.P."/>
        </authorList>
    </citation>
    <scope>NUCLEOTIDE SEQUENCE [LARGE SCALE GENOMIC DNA]</scope>
    <source>
        <strain evidence="1 2">GH-12</strain>
    </source>
</reference>
<dbReference type="EMBL" id="JAYKXP010000066">
    <property type="protein sequence ID" value="KAK7032287.1"/>
    <property type="molecule type" value="Genomic_DNA"/>
</dbReference>
<name>A0AAW0C3G2_9AGAR</name>
<protein>
    <recommendedName>
        <fullName evidence="3">G domain-containing protein</fullName>
    </recommendedName>
</protein>
<dbReference type="AlphaFoldDB" id="A0AAW0C3G2"/>
<evidence type="ECO:0008006" key="3">
    <source>
        <dbReference type="Google" id="ProtNLM"/>
    </source>
</evidence>
<evidence type="ECO:0000313" key="2">
    <source>
        <dbReference type="Proteomes" id="UP001383192"/>
    </source>
</evidence>